<sequence>MGAYHQHGIGVAPLNFAHNIIGMGGGQHGGLCVKQYSRLFAKGQLSVGDQPFCVSFRKRKRRRFGRAANVLRVQRAGAGFGIAFHLHGQHGRRAPQMGGVGGVVNPPVVALVDLDQRQLAGEVKAGQLFFGAAPGVDQGVFAFAVGVKIRLVAAQFGGAFGTVRPGIGQARVVKFPPVHSKLVFCHGKADAAHLVCQQFTGQKLRLAARRAVAQGVVGLKLFHALGQKVRPGYVEVARELLPFGVLPFCRLFLRCFHLPFATSREKYALMVARKGRPVNENFLLFRAGEDRIISYVCRGRASLSHEPEEVKCPNKMNSRFAAGEPLQLSATRTRARPR</sequence>
<evidence type="ECO:0000313" key="1">
    <source>
        <dbReference type="EMBL" id="MPM44601.1"/>
    </source>
</evidence>
<gene>
    <name evidence="1" type="ORF">SDC9_91280</name>
</gene>
<dbReference type="EMBL" id="VSSQ01010539">
    <property type="protein sequence ID" value="MPM44601.1"/>
    <property type="molecule type" value="Genomic_DNA"/>
</dbReference>
<name>A0A644ZXE3_9ZZZZ</name>
<comment type="caution">
    <text evidence="1">The sequence shown here is derived from an EMBL/GenBank/DDBJ whole genome shotgun (WGS) entry which is preliminary data.</text>
</comment>
<accession>A0A644ZXE3</accession>
<protein>
    <submittedName>
        <fullName evidence="1">Uncharacterized protein</fullName>
    </submittedName>
</protein>
<dbReference type="AlphaFoldDB" id="A0A644ZXE3"/>
<proteinExistence type="predicted"/>
<organism evidence="1">
    <name type="scientific">bioreactor metagenome</name>
    <dbReference type="NCBI Taxonomy" id="1076179"/>
    <lineage>
        <taxon>unclassified sequences</taxon>
        <taxon>metagenomes</taxon>
        <taxon>ecological metagenomes</taxon>
    </lineage>
</organism>
<reference evidence="1" key="1">
    <citation type="submission" date="2019-08" db="EMBL/GenBank/DDBJ databases">
        <authorList>
            <person name="Kucharzyk K."/>
            <person name="Murdoch R.W."/>
            <person name="Higgins S."/>
            <person name="Loffler F."/>
        </authorList>
    </citation>
    <scope>NUCLEOTIDE SEQUENCE</scope>
</reference>